<reference evidence="3 4" key="1">
    <citation type="journal article" date="2014" name="Antonie Van Leeuwenhoek">
        <title>Hyphomonas beringensis sp. nov. and Hyphomonas chukchiensis sp. nov., isolated from surface seawater of the Bering Sea and Chukchi Sea.</title>
        <authorList>
            <person name="Li C."/>
            <person name="Lai Q."/>
            <person name="Li G."/>
            <person name="Dong C."/>
            <person name="Wang J."/>
            <person name="Liao Y."/>
            <person name="Shao Z."/>
        </authorList>
    </citation>
    <scope>NUCLEOTIDE SEQUENCE [LARGE SCALE GENOMIC DNA]</scope>
    <source>
        <strain evidence="3 4">MHS-2</strain>
    </source>
</reference>
<organism evidence="3 4">
    <name type="scientific">Hyphomonas johnsonii MHS-2</name>
    <dbReference type="NCBI Taxonomy" id="1280950"/>
    <lineage>
        <taxon>Bacteria</taxon>
        <taxon>Pseudomonadati</taxon>
        <taxon>Pseudomonadota</taxon>
        <taxon>Alphaproteobacteria</taxon>
        <taxon>Hyphomonadales</taxon>
        <taxon>Hyphomonadaceae</taxon>
        <taxon>Hyphomonas</taxon>
    </lineage>
</organism>
<feature type="chain" id="PRO_5001577618" evidence="2">
    <location>
        <begin position="27"/>
        <end position="238"/>
    </location>
</feature>
<name>A0A059FQG9_9PROT</name>
<evidence type="ECO:0000313" key="3">
    <source>
        <dbReference type="EMBL" id="KCZ92766.1"/>
    </source>
</evidence>
<feature type="signal peptide" evidence="2">
    <location>
        <begin position="1"/>
        <end position="26"/>
    </location>
</feature>
<keyword evidence="2" id="KW-0732">Signal</keyword>
<evidence type="ECO:0000256" key="1">
    <source>
        <dbReference type="SAM" id="MobiDB-lite"/>
    </source>
</evidence>
<gene>
    <name evidence="3" type="ORF">HJO_07422</name>
</gene>
<dbReference type="Proteomes" id="UP000025171">
    <property type="component" value="Unassembled WGS sequence"/>
</dbReference>
<comment type="caution">
    <text evidence="3">The sequence shown here is derived from an EMBL/GenBank/DDBJ whole genome shotgun (WGS) entry which is preliminary data.</text>
</comment>
<proteinExistence type="predicted"/>
<dbReference type="EMBL" id="ARYK01000003">
    <property type="protein sequence ID" value="KCZ92766.1"/>
    <property type="molecule type" value="Genomic_DNA"/>
</dbReference>
<sequence length="238" mass="25210">MNRMMKPTSMLLAAAGLGIASLTGCASTASTKLPPVYLQGTVLDNHQIGVSKRTEFLEIAISPVASEITLKDRQQIADFVTLYRKRGHGPLIMSLPESSANPQLAVSAVATAREIAWQNGVEYDEIAGSSHGEGSTVSEPLLMAFQVYDAVAPDCKPLSEYDYSDVSSNNESPELGCAVRTNLAAMIADPADLLGQRKLDAADGPRRAVILEKFRNGEATASTRGRDESGAVSQAVGN</sequence>
<protein>
    <submittedName>
        <fullName evidence="3">Pilus assembly protein CpaD</fullName>
    </submittedName>
</protein>
<accession>A0A059FQG9</accession>
<dbReference type="AlphaFoldDB" id="A0A059FQG9"/>
<evidence type="ECO:0000256" key="2">
    <source>
        <dbReference type="SAM" id="SignalP"/>
    </source>
</evidence>
<keyword evidence="4" id="KW-1185">Reference proteome</keyword>
<evidence type="ECO:0000313" key="4">
    <source>
        <dbReference type="Proteomes" id="UP000025171"/>
    </source>
</evidence>
<dbReference type="InterPro" id="IPR019027">
    <property type="entry name" value="Pilus_biogenesis_CpaD-related"/>
</dbReference>
<dbReference type="PATRIC" id="fig|1280950.3.peg.1487"/>
<dbReference type="Pfam" id="PF09476">
    <property type="entry name" value="Pilus_CpaD"/>
    <property type="match status" value="1"/>
</dbReference>
<dbReference type="STRING" id="1280950.HJO_07422"/>
<feature type="region of interest" description="Disordered" evidence="1">
    <location>
        <begin position="219"/>
        <end position="238"/>
    </location>
</feature>
<dbReference type="InterPro" id="IPR013361">
    <property type="entry name" value="Pilus_CpaD"/>
</dbReference>
<dbReference type="eggNOG" id="COG5461">
    <property type="taxonomic scope" value="Bacteria"/>
</dbReference>
<dbReference type="PROSITE" id="PS51257">
    <property type="entry name" value="PROKAR_LIPOPROTEIN"/>
    <property type="match status" value="1"/>
</dbReference>
<dbReference type="NCBIfam" id="TIGR02522">
    <property type="entry name" value="pilus_cpaD"/>
    <property type="match status" value="1"/>
</dbReference>